<feature type="chain" id="PRO_5007615053" evidence="3">
    <location>
        <begin position="26"/>
        <end position="243"/>
    </location>
</feature>
<evidence type="ECO:0000313" key="5">
    <source>
        <dbReference type="Proteomes" id="UP000077037"/>
    </source>
</evidence>
<dbReference type="Proteomes" id="UP000077037">
    <property type="component" value="Unassembled WGS sequence"/>
</dbReference>
<dbReference type="RefSeq" id="WP_066414450.1">
    <property type="nucleotide sequence ID" value="NZ_FKBS01000017.1"/>
</dbReference>
<keyword evidence="3" id="KW-0732">Signal</keyword>
<evidence type="ECO:0000256" key="3">
    <source>
        <dbReference type="SAM" id="SignalP"/>
    </source>
</evidence>
<gene>
    <name evidence="4" type="ORF">SAMEA1982600_03043</name>
</gene>
<organism evidence="4 5">
    <name type="scientific">Bordetella ansorpii</name>
    <dbReference type="NCBI Taxonomy" id="288768"/>
    <lineage>
        <taxon>Bacteria</taxon>
        <taxon>Pseudomonadati</taxon>
        <taxon>Pseudomonadota</taxon>
        <taxon>Betaproteobacteria</taxon>
        <taxon>Burkholderiales</taxon>
        <taxon>Alcaligenaceae</taxon>
        <taxon>Bordetella</taxon>
    </lineage>
</organism>
<protein>
    <submittedName>
        <fullName evidence="4">Lipoprotein</fullName>
    </submittedName>
</protein>
<keyword evidence="4" id="KW-0449">Lipoprotein</keyword>
<feature type="signal peptide" evidence="3">
    <location>
        <begin position="1"/>
        <end position="25"/>
    </location>
</feature>
<dbReference type="EMBL" id="FKBS01000017">
    <property type="protein sequence ID" value="SAI39073.1"/>
    <property type="molecule type" value="Genomic_DNA"/>
</dbReference>
<accession>A0A157PZR5</accession>
<keyword evidence="2" id="KW-0472">Membrane</keyword>
<sequence length="243" mass="25694">MWEFKKNLRRVSLALAVAMALNGCASTGSSLLGGESQLDPRLTQGNDAQFFSRSGFEACGAAAVVGVAACMLAGTAEKRATCAIAAGIAACGIAMGTNYYLDQRRAQYKTSNELLGAMTNDVQQDTQKLQQRSATLQDVIGTQQQKLVELNVDIAQGRIDQAAAKKRLAGIDENIAYIKKEQDKIDSKISSYREAAASTSGGKADVARLNAQIETLQGEAAKLRAAMGGLTAQRDSLSWGKPA</sequence>
<feature type="coiled-coil region" evidence="1">
    <location>
        <begin position="206"/>
        <end position="233"/>
    </location>
</feature>
<evidence type="ECO:0000256" key="1">
    <source>
        <dbReference type="SAM" id="Coils"/>
    </source>
</evidence>
<proteinExistence type="predicted"/>
<dbReference type="AlphaFoldDB" id="A0A157PZR5"/>
<dbReference type="OrthoDB" id="5765242at2"/>
<name>A0A157PZR5_9BORD</name>
<feature type="transmembrane region" description="Helical" evidence="2">
    <location>
        <begin position="80"/>
        <end position="101"/>
    </location>
</feature>
<keyword evidence="2" id="KW-1133">Transmembrane helix</keyword>
<reference evidence="4 5" key="1">
    <citation type="submission" date="2016-03" db="EMBL/GenBank/DDBJ databases">
        <authorList>
            <consortium name="Pathogen Informatics"/>
        </authorList>
    </citation>
    <scope>NUCLEOTIDE SEQUENCE [LARGE SCALE GENOMIC DNA]</scope>
    <source>
        <strain evidence="4 5">NCTC13364</strain>
    </source>
</reference>
<keyword evidence="1" id="KW-0175">Coiled coil</keyword>
<evidence type="ECO:0000256" key="2">
    <source>
        <dbReference type="SAM" id="Phobius"/>
    </source>
</evidence>
<feature type="transmembrane region" description="Helical" evidence="2">
    <location>
        <begin position="50"/>
        <end position="73"/>
    </location>
</feature>
<keyword evidence="2" id="KW-0812">Transmembrane</keyword>
<evidence type="ECO:0000313" key="4">
    <source>
        <dbReference type="EMBL" id="SAI39073.1"/>
    </source>
</evidence>